<dbReference type="GO" id="GO:0008115">
    <property type="term" value="F:sarcosine oxidase activity"/>
    <property type="evidence" value="ECO:0007669"/>
    <property type="project" value="TreeGrafter"/>
</dbReference>
<dbReference type="Gene3D" id="3.50.50.60">
    <property type="entry name" value="FAD/NAD(P)-binding domain"/>
    <property type="match status" value="1"/>
</dbReference>
<dbReference type="AlphaFoldDB" id="A0A1C7LYC2"/>
<feature type="transmembrane region" description="Helical" evidence="6">
    <location>
        <begin position="6"/>
        <end position="26"/>
    </location>
</feature>
<dbReference type="Pfam" id="PF01266">
    <property type="entry name" value="DAO"/>
    <property type="match status" value="1"/>
</dbReference>
<evidence type="ECO:0000313" key="8">
    <source>
        <dbReference type="EMBL" id="OBZ69672.1"/>
    </source>
</evidence>
<dbReference type="OrthoDB" id="2219495at2759"/>
<keyword evidence="9" id="KW-1185">Reference proteome</keyword>
<dbReference type="Gene3D" id="3.30.9.10">
    <property type="entry name" value="D-Amino Acid Oxidase, subunit A, domain 2"/>
    <property type="match status" value="1"/>
</dbReference>
<dbReference type="SUPFAM" id="SSF51905">
    <property type="entry name" value="FAD/NAD(P)-binding domain"/>
    <property type="match status" value="1"/>
</dbReference>
<dbReference type="GO" id="GO:0004657">
    <property type="term" value="F:proline dehydrogenase activity"/>
    <property type="evidence" value="ECO:0007669"/>
    <property type="project" value="TreeGrafter"/>
</dbReference>
<dbReference type="EMBL" id="LUGG01000015">
    <property type="protein sequence ID" value="OBZ69672.1"/>
    <property type="molecule type" value="Genomic_DNA"/>
</dbReference>
<dbReference type="STRING" id="5627.A0A1C7LYC2"/>
<evidence type="ECO:0000256" key="1">
    <source>
        <dbReference type="ARBA" id="ARBA00001974"/>
    </source>
</evidence>
<keyword evidence="6" id="KW-0812">Transmembrane</keyword>
<comment type="similarity">
    <text evidence="2">Belongs to the MSOX/MTOX family.</text>
</comment>
<evidence type="ECO:0000256" key="5">
    <source>
        <dbReference type="ARBA" id="ARBA00023002"/>
    </source>
</evidence>
<dbReference type="GO" id="GO:0050660">
    <property type="term" value="F:flavin adenine dinucleotide binding"/>
    <property type="evidence" value="ECO:0007669"/>
    <property type="project" value="InterPro"/>
</dbReference>
<reference evidence="8 9" key="1">
    <citation type="submission" date="2016-03" db="EMBL/GenBank/DDBJ databases">
        <title>Whole genome sequencing of Grifola frondosa 9006-11.</title>
        <authorList>
            <person name="Min B."/>
            <person name="Park H."/>
            <person name="Kim J.-G."/>
            <person name="Cho H."/>
            <person name="Oh Y.-L."/>
            <person name="Kong W.-S."/>
            <person name="Choi I.-G."/>
        </authorList>
    </citation>
    <scope>NUCLEOTIDE SEQUENCE [LARGE SCALE GENOMIC DNA]</scope>
    <source>
        <strain evidence="8 9">9006-11</strain>
    </source>
</reference>
<evidence type="ECO:0000256" key="2">
    <source>
        <dbReference type="ARBA" id="ARBA00010989"/>
    </source>
</evidence>
<keyword evidence="6" id="KW-1133">Transmembrane helix</keyword>
<dbReference type="PANTHER" id="PTHR10961:SF46">
    <property type="entry name" value="PEROXISOMAL SARCOSINE OXIDASE"/>
    <property type="match status" value="1"/>
</dbReference>
<evidence type="ECO:0000259" key="7">
    <source>
        <dbReference type="Pfam" id="PF01266"/>
    </source>
</evidence>
<dbReference type="Proteomes" id="UP000092993">
    <property type="component" value="Unassembled WGS sequence"/>
</dbReference>
<dbReference type="InterPro" id="IPR036188">
    <property type="entry name" value="FAD/NAD-bd_sf"/>
</dbReference>
<gene>
    <name evidence="8" type="primary">fap1_1</name>
    <name evidence="8" type="ORF">A0H81_10445</name>
</gene>
<comment type="cofactor">
    <cofactor evidence="1">
        <name>FAD</name>
        <dbReference type="ChEBI" id="CHEBI:57692"/>
    </cofactor>
</comment>
<comment type="caution">
    <text evidence="8">The sequence shown here is derived from an EMBL/GenBank/DDBJ whole genome shotgun (WGS) entry which is preliminary data.</text>
</comment>
<dbReference type="PANTHER" id="PTHR10961">
    <property type="entry name" value="PEROXISOMAL SARCOSINE OXIDASE"/>
    <property type="match status" value="1"/>
</dbReference>
<keyword evidence="6" id="KW-0472">Membrane</keyword>
<evidence type="ECO:0000256" key="4">
    <source>
        <dbReference type="ARBA" id="ARBA00022827"/>
    </source>
</evidence>
<evidence type="ECO:0000313" key="9">
    <source>
        <dbReference type="Proteomes" id="UP000092993"/>
    </source>
</evidence>
<dbReference type="OMA" id="FYMFPPN"/>
<keyword evidence="3" id="KW-0285">Flavoprotein</keyword>
<protein>
    <submittedName>
        <fullName evidence="8">L-pipecolate oxidase</fullName>
    </submittedName>
</protein>
<dbReference type="GO" id="GO:0050031">
    <property type="term" value="F:L-pipecolate oxidase activity"/>
    <property type="evidence" value="ECO:0007669"/>
    <property type="project" value="TreeGrafter"/>
</dbReference>
<sequence length="429" mass="46733">MDVTTSSEILIVGAGCFGLSTAYHLLKRGFRRVTIVDRSSVIPAPDAASTDINKIVRSSYSDIYYARLAREAIAAWKDEKEWGDTYHESGVFCPLLGNDSYTDQAYVNDIALGARIENLENASAVRSVFPPGVKIGLPEEVTGYLNRDGGWAFAEEGVSRLMSKVLALGGQIIAGKQVVELLRANGSTTGVRCSDGTVFDADLIVLSAGSWTASSFPSLDLGQKCLATGQCVGLMQLTPEEGERYRKCPVYLDFNSGFYMFPPNADNVVKMAIHASGYTQMLPADGSTSPISTPRTIQSHGEQGLRIPRSALKELRQELAKVYPELAAKPFSWTRLCWYTDSPDDDWVIGPHPSDPKIMLATAGSGHAYKFLPVIGRVVADSIQGVLHPALIRKFAVDRQQNSHTVSRVGNQPRELELDQLCTPEDLLA</sequence>
<dbReference type="InterPro" id="IPR045170">
    <property type="entry name" value="MTOX"/>
</dbReference>
<evidence type="ECO:0000256" key="6">
    <source>
        <dbReference type="SAM" id="Phobius"/>
    </source>
</evidence>
<accession>A0A1C7LYC2</accession>
<feature type="domain" description="FAD dependent oxidoreductase" evidence="7">
    <location>
        <begin position="9"/>
        <end position="381"/>
    </location>
</feature>
<dbReference type="InterPro" id="IPR006076">
    <property type="entry name" value="FAD-dep_OxRdtase"/>
</dbReference>
<name>A0A1C7LYC2_GRIFR</name>
<proteinExistence type="inferred from homology"/>
<keyword evidence="4" id="KW-0274">FAD</keyword>
<keyword evidence="5" id="KW-0560">Oxidoreductase</keyword>
<organism evidence="8 9">
    <name type="scientific">Grifola frondosa</name>
    <name type="common">Maitake</name>
    <name type="synonym">Polyporus frondosus</name>
    <dbReference type="NCBI Taxonomy" id="5627"/>
    <lineage>
        <taxon>Eukaryota</taxon>
        <taxon>Fungi</taxon>
        <taxon>Dikarya</taxon>
        <taxon>Basidiomycota</taxon>
        <taxon>Agaricomycotina</taxon>
        <taxon>Agaricomycetes</taxon>
        <taxon>Polyporales</taxon>
        <taxon>Grifolaceae</taxon>
        <taxon>Grifola</taxon>
    </lineage>
</organism>
<evidence type="ECO:0000256" key="3">
    <source>
        <dbReference type="ARBA" id="ARBA00022630"/>
    </source>
</evidence>